<gene>
    <name evidence="1" type="ordered locus">Ngar_c28050</name>
</gene>
<sequence length="70" mass="7756">MELLHTPKSELLRLMRENSLTVDEVVFLFGSNKLAAADVRMNAPTICDKLLTIFLRQAANRATVPPMTAA</sequence>
<organism evidence="1 2">
    <name type="scientific">Nitrososphaera gargensis (strain Ga9.2)</name>
    <dbReference type="NCBI Taxonomy" id="1237085"/>
    <lineage>
        <taxon>Archaea</taxon>
        <taxon>Nitrososphaerota</taxon>
        <taxon>Nitrososphaeria</taxon>
        <taxon>Nitrososphaerales</taxon>
        <taxon>Nitrososphaeraceae</taxon>
        <taxon>Nitrososphaera</taxon>
    </lineage>
</organism>
<dbReference type="EMBL" id="CP002408">
    <property type="protein sequence ID" value="AFU59725.1"/>
    <property type="molecule type" value="Genomic_DNA"/>
</dbReference>
<dbReference type="HOGENOM" id="CLU_2748326_0_0_2"/>
<dbReference type="KEGG" id="nga:Ngar_c28050"/>
<dbReference type="InParanoid" id="K0IIJ6"/>
<accession>K0IIJ6</accession>
<protein>
    <submittedName>
        <fullName evidence="1">Uncharacterized protein</fullName>
    </submittedName>
</protein>
<evidence type="ECO:0000313" key="2">
    <source>
        <dbReference type="Proteomes" id="UP000008037"/>
    </source>
</evidence>
<dbReference type="BioCyc" id="CNIT1237085:G1324-2805-MONOMER"/>
<dbReference type="Proteomes" id="UP000008037">
    <property type="component" value="Chromosome"/>
</dbReference>
<dbReference type="AlphaFoldDB" id="K0IIJ6"/>
<keyword evidence="2" id="KW-1185">Reference proteome</keyword>
<evidence type="ECO:0000313" key="1">
    <source>
        <dbReference type="EMBL" id="AFU59725.1"/>
    </source>
</evidence>
<reference evidence="1 2" key="1">
    <citation type="journal article" date="2012" name="Environ. Microbiol.">
        <title>The genome of the ammonia-oxidizing Candidatus Nitrososphaera gargensis: insights into metabolic versatility and environmental adaptations.</title>
        <authorList>
            <person name="Spang A."/>
            <person name="Poehlein A."/>
            <person name="Offre P."/>
            <person name="Zumbragel S."/>
            <person name="Haider S."/>
            <person name="Rychlik N."/>
            <person name="Nowka B."/>
            <person name="Schmeisser C."/>
            <person name="Lebedeva E.V."/>
            <person name="Rattei T."/>
            <person name="Bohm C."/>
            <person name="Schmid M."/>
            <person name="Galushko A."/>
            <person name="Hatzenpichler R."/>
            <person name="Weinmaier T."/>
            <person name="Daniel R."/>
            <person name="Schleper C."/>
            <person name="Spieck E."/>
            <person name="Streit W."/>
            <person name="Wagner M."/>
        </authorList>
    </citation>
    <scope>NUCLEOTIDE SEQUENCE [LARGE SCALE GENOMIC DNA]</scope>
    <source>
        <strain evidence="2">Ga9.2</strain>
    </source>
</reference>
<name>K0IIJ6_NITGG</name>
<proteinExistence type="predicted"/>